<proteinExistence type="predicted"/>
<sequence>MARGNGFSTTANGRRIATSSSCSPDRSASAIRSPPGWPIRSSTIRITGKRSIVTGANASPALSDEPDGASTIYTAALRAYVSGPASQPQATDQDETIMRPEIQTQLDNAKQSIGLLRRHL</sequence>
<gene>
    <name evidence="2" type="ORF">ACFPOB_07085</name>
</gene>
<reference evidence="3" key="1">
    <citation type="journal article" date="2019" name="Int. J. Syst. Evol. Microbiol.">
        <title>The Global Catalogue of Microorganisms (GCM) 10K type strain sequencing project: providing services to taxonomists for standard genome sequencing and annotation.</title>
        <authorList>
            <consortium name="The Broad Institute Genomics Platform"/>
            <consortium name="The Broad Institute Genome Sequencing Center for Infectious Disease"/>
            <person name="Wu L."/>
            <person name="Ma J."/>
        </authorList>
    </citation>
    <scope>NUCLEOTIDE SEQUENCE [LARGE SCALE GENOMIC DNA]</scope>
    <source>
        <strain evidence="3">NCAIM B.01391</strain>
    </source>
</reference>
<feature type="region of interest" description="Disordered" evidence="1">
    <location>
        <begin position="1"/>
        <end position="43"/>
    </location>
</feature>
<feature type="compositionally biased region" description="Low complexity" evidence="1">
    <location>
        <begin position="17"/>
        <end position="30"/>
    </location>
</feature>
<name>A0ABW0IM14_9HYPH</name>
<evidence type="ECO:0000256" key="1">
    <source>
        <dbReference type="SAM" id="MobiDB-lite"/>
    </source>
</evidence>
<keyword evidence="3" id="KW-1185">Reference proteome</keyword>
<dbReference type="EMBL" id="JBHSLW010000009">
    <property type="protein sequence ID" value="MFC5419327.1"/>
    <property type="molecule type" value="Genomic_DNA"/>
</dbReference>
<dbReference type="Proteomes" id="UP001596053">
    <property type="component" value="Unassembled WGS sequence"/>
</dbReference>
<comment type="caution">
    <text evidence="2">The sequence shown here is derived from an EMBL/GenBank/DDBJ whole genome shotgun (WGS) entry which is preliminary data.</text>
</comment>
<feature type="compositionally biased region" description="Polar residues" evidence="1">
    <location>
        <begin position="1"/>
        <end position="12"/>
    </location>
</feature>
<accession>A0ABW0IM14</accession>
<organism evidence="2 3">
    <name type="scientific">Bosea eneae</name>
    <dbReference type="NCBI Taxonomy" id="151454"/>
    <lineage>
        <taxon>Bacteria</taxon>
        <taxon>Pseudomonadati</taxon>
        <taxon>Pseudomonadota</taxon>
        <taxon>Alphaproteobacteria</taxon>
        <taxon>Hyphomicrobiales</taxon>
        <taxon>Boseaceae</taxon>
        <taxon>Bosea</taxon>
    </lineage>
</organism>
<evidence type="ECO:0000313" key="2">
    <source>
        <dbReference type="EMBL" id="MFC5419327.1"/>
    </source>
</evidence>
<evidence type="ECO:0000313" key="3">
    <source>
        <dbReference type="Proteomes" id="UP001596053"/>
    </source>
</evidence>
<dbReference type="RefSeq" id="WP_377797353.1">
    <property type="nucleotide sequence ID" value="NZ_JBHSLW010000009.1"/>
</dbReference>
<feature type="region of interest" description="Disordered" evidence="1">
    <location>
        <begin position="83"/>
        <end position="102"/>
    </location>
</feature>
<protein>
    <submittedName>
        <fullName evidence="2">Uncharacterized protein</fullName>
    </submittedName>
</protein>